<comment type="similarity">
    <text evidence="1">Belongs to the UPF0047 family.</text>
</comment>
<dbReference type="PANTHER" id="PTHR30615:SF8">
    <property type="entry name" value="UPF0047 PROTEIN C4A8.02C"/>
    <property type="match status" value="1"/>
</dbReference>
<evidence type="ECO:0008006" key="4">
    <source>
        <dbReference type="Google" id="ProtNLM"/>
    </source>
</evidence>
<accession>A0A1F7Z3J9</accession>
<dbReference type="PIRSF" id="PIRSF004681">
    <property type="entry name" value="UCP004681"/>
    <property type="match status" value="1"/>
</dbReference>
<proteinExistence type="inferred from homology"/>
<dbReference type="InterPro" id="IPR001602">
    <property type="entry name" value="UPF0047_YjbQ-like"/>
</dbReference>
<dbReference type="PANTHER" id="PTHR30615">
    <property type="entry name" value="UNCHARACTERIZED PROTEIN YJBQ-RELATED"/>
    <property type="match status" value="1"/>
</dbReference>
<dbReference type="Proteomes" id="UP000177169">
    <property type="component" value="Unassembled WGS sequence"/>
</dbReference>
<protein>
    <recommendedName>
        <fullName evidence="4">Secondary thiamine-phosphate synthase enzyme</fullName>
    </recommendedName>
</protein>
<dbReference type="Gene3D" id="2.60.120.460">
    <property type="entry name" value="YjbQ-like"/>
    <property type="match status" value="1"/>
</dbReference>
<dbReference type="NCBIfam" id="TIGR00149">
    <property type="entry name" value="TIGR00149_YjbQ"/>
    <property type="match status" value="1"/>
</dbReference>
<dbReference type="AlphaFoldDB" id="A0A1F7Z3J9"/>
<gene>
    <name evidence="2" type="ORF">A3D01_01835</name>
</gene>
<dbReference type="EMBL" id="MGGR01000008">
    <property type="protein sequence ID" value="OGM34243.1"/>
    <property type="molecule type" value="Genomic_DNA"/>
</dbReference>
<sequence>MQKITIKTSKEKEVIDITRILNDLLIKNFYDKGVVFLFCTHTTCALTTADLDEGTDIDMIDAYTIMVPKLNYRHPHDPAQAPDHIISSLIGSSLTIPVQSASMVLGSWQKVVLIEFAGPKERHITVTFISEKKE</sequence>
<evidence type="ECO:0000256" key="1">
    <source>
        <dbReference type="ARBA" id="ARBA00005534"/>
    </source>
</evidence>
<dbReference type="InterPro" id="IPR035917">
    <property type="entry name" value="YjbQ-like_sf"/>
</dbReference>
<organism evidence="2 3">
    <name type="scientific">Candidatus Woesebacteria bacterium RIFCSPHIGHO2_02_FULL_39_13</name>
    <dbReference type="NCBI Taxonomy" id="1802505"/>
    <lineage>
        <taxon>Bacteria</taxon>
        <taxon>Candidatus Woeseibacteriota</taxon>
    </lineage>
</organism>
<comment type="caution">
    <text evidence="2">The sequence shown here is derived from an EMBL/GenBank/DDBJ whole genome shotgun (WGS) entry which is preliminary data.</text>
</comment>
<reference evidence="2 3" key="1">
    <citation type="journal article" date="2016" name="Nat. Commun.">
        <title>Thousands of microbial genomes shed light on interconnected biogeochemical processes in an aquifer system.</title>
        <authorList>
            <person name="Anantharaman K."/>
            <person name="Brown C.T."/>
            <person name="Hug L.A."/>
            <person name="Sharon I."/>
            <person name="Castelle C.J."/>
            <person name="Probst A.J."/>
            <person name="Thomas B.C."/>
            <person name="Singh A."/>
            <person name="Wilkins M.J."/>
            <person name="Karaoz U."/>
            <person name="Brodie E.L."/>
            <person name="Williams K.H."/>
            <person name="Hubbard S.S."/>
            <person name="Banfield J.F."/>
        </authorList>
    </citation>
    <scope>NUCLEOTIDE SEQUENCE [LARGE SCALE GENOMIC DNA]</scope>
</reference>
<dbReference type="SUPFAM" id="SSF111038">
    <property type="entry name" value="YjbQ-like"/>
    <property type="match status" value="1"/>
</dbReference>
<name>A0A1F7Z3J9_9BACT</name>
<dbReference type="STRING" id="1802505.A3D01_01835"/>
<evidence type="ECO:0000313" key="2">
    <source>
        <dbReference type="EMBL" id="OGM34243.1"/>
    </source>
</evidence>
<dbReference type="Pfam" id="PF01894">
    <property type="entry name" value="YjbQ"/>
    <property type="match status" value="1"/>
</dbReference>
<evidence type="ECO:0000313" key="3">
    <source>
        <dbReference type="Proteomes" id="UP000177169"/>
    </source>
</evidence>